<dbReference type="InterPro" id="IPR015003">
    <property type="entry name" value="DUF1853"/>
</dbReference>
<comment type="caution">
    <text evidence="1">The sequence shown here is derived from an EMBL/GenBank/DDBJ whole genome shotgun (WGS) entry which is preliminary data.</text>
</comment>
<dbReference type="AlphaFoldDB" id="A0A934S2T7"/>
<proteinExistence type="predicted"/>
<dbReference type="EMBL" id="JAENIL010000052">
    <property type="protein sequence ID" value="MBK1879616.1"/>
    <property type="molecule type" value="Genomic_DNA"/>
</dbReference>
<name>A0A934S2T7_9BACT</name>
<gene>
    <name evidence="1" type="ORF">JIN87_22210</name>
</gene>
<organism evidence="1 2">
    <name type="scientific">Pelagicoccus mobilis</name>
    <dbReference type="NCBI Taxonomy" id="415221"/>
    <lineage>
        <taxon>Bacteria</taxon>
        <taxon>Pseudomonadati</taxon>
        <taxon>Verrucomicrobiota</taxon>
        <taxon>Opitutia</taxon>
        <taxon>Puniceicoccales</taxon>
        <taxon>Pelagicoccaceae</taxon>
        <taxon>Pelagicoccus</taxon>
    </lineage>
</organism>
<dbReference type="RefSeq" id="WP_200357829.1">
    <property type="nucleotide sequence ID" value="NZ_JAENIL010000052.1"/>
</dbReference>
<keyword evidence="2" id="KW-1185">Reference proteome</keyword>
<dbReference type="Proteomes" id="UP000617628">
    <property type="component" value="Unassembled WGS sequence"/>
</dbReference>
<accession>A0A934S2T7</accession>
<dbReference type="Pfam" id="PF08907">
    <property type="entry name" value="DUF1853"/>
    <property type="match status" value="1"/>
</dbReference>
<protein>
    <submittedName>
        <fullName evidence="1">DUF1853 family protein</fullName>
    </submittedName>
</protein>
<evidence type="ECO:0000313" key="1">
    <source>
        <dbReference type="EMBL" id="MBK1879616.1"/>
    </source>
</evidence>
<reference evidence="1" key="1">
    <citation type="submission" date="2021-01" db="EMBL/GenBank/DDBJ databases">
        <title>Modified the classification status of verrucomicrobia.</title>
        <authorList>
            <person name="Feng X."/>
        </authorList>
    </citation>
    <scope>NUCLEOTIDE SEQUENCE</scope>
    <source>
        <strain evidence="1">KCTC 13126</strain>
    </source>
</reference>
<sequence length="275" mass="31349">MERRNCTFSSAILSGLRDLPLLVGDLEEAKVWKRAFRTPDDVAVLNFDQKLGHLYEDAFERLIQMDAGLELLARNLQVPRADGSTLGEIDFLIRDRASGLVTHVELAVKFYLSFVDGSCVERFPGPDPRDNWLNKLDRLRSRQLRLGRLEETKALLKERFGVEEVAVGQRIYGALFDRFDREGHSRPPSVRAGCVRGCWLYFEELDRCFGGRTEFFVLPKCLWGAKIDERVLAELDRVSVEELGELATERCVMLWDEVCARPVFVAPRSWPGVGA</sequence>
<evidence type="ECO:0000313" key="2">
    <source>
        <dbReference type="Proteomes" id="UP000617628"/>
    </source>
</evidence>